<sequence length="76" mass="7824">MPKPPRPPYRGTVCGWETAMWVGRCGECQAWGSVAAAALAPTPRPAATPVTTAAVPIGQVAVEDAAHRSSGVPELD</sequence>
<name>A0ABT8F012_9ACTN</name>
<reference evidence="3" key="1">
    <citation type="submission" date="2023-06" db="EMBL/GenBank/DDBJ databases">
        <title>Draft genome sequence of Nocardioides sp. SOB72.</title>
        <authorList>
            <person name="Zhang G."/>
        </authorList>
    </citation>
    <scope>NUCLEOTIDE SEQUENCE</scope>
    <source>
        <strain evidence="3">SOB72</strain>
    </source>
</reference>
<accession>A0ABT8F012</accession>
<keyword evidence="4" id="KW-1185">Reference proteome</keyword>
<dbReference type="Proteomes" id="UP001168537">
    <property type="component" value="Unassembled WGS sequence"/>
</dbReference>
<keyword evidence="1" id="KW-0479">Metal-binding</keyword>
<comment type="caution">
    <text evidence="3">The sequence shown here is derived from an EMBL/GenBank/DDBJ whole genome shotgun (WGS) entry which is preliminary data.</text>
</comment>
<dbReference type="InterPro" id="IPR041166">
    <property type="entry name" value="Rubredoxin_2"/>
</dbReference>
<feature type="non-terminal residue" evidence="3">
    <location>
        <position position="76"/>
    </location>
</feature>
<gene>
    <name evidence="3" type="ORF">QWY29_20680</name>
</gene>
<protein>
    <submittedName>
        <fullName evidence="3">DNA repair protein RadA</fullName>
    </submittedName>
</protein>
<evidence type="ECO:0000259" key="2">
    <source>
        <dbReference type="Pfam" id="PF18073"/>
    </source>
</evidence>
<feature type="domain" description="LapB rubredoxin metal binding" evidence="2">
    <location>
        <begin position="14"/>
        <end position="34"/>
    </location>
</feature>
<evidence type="ECO:0000256" key="1">
    <source>
        <dbReference type="ARBA" id="ARBA00022723"/>
    </source>
</evidence>
<proteinExistence type="predicted"/>
<dbReference type="Pfam" id="PF18073">
    <property type="entry name" value="Zn_ribbon_LapB"/>
    <property type="match status" value="1"/>
</dbReference>
<evidence type="ECO:0000313" key="4">
    <source>
        <dbReference type="Proteomes" id="UP001168537"/>
    </source>
</evidence>
<organism evidence="3 4">
    <name type="scientific">Nocardioides abyssi</name>
    <dbReference type="NCBI Taxonomy" id="3058370"/>
    <lineage>
        <taxon>Bacteria</taxon>
        <taxon>Bacillati</taxon>
        <taxon>Actinomycetota</taxon>
        <taxon>Actinomycetes</taxon>
        <taxon>Propionibacteriales</taxon>
        <taxon>Nocardioidaceae</taxon>
        <taxon>Nocardioides</taxon>
    </lineage>
</organism>
<dbReference type="EMBL" id="JAUHJR010000254">
    <property type="protein sequence ID" value="MDN4163785.1"/>
    <property type="molecule type" value="Genomic_DNA"/>
</dbReference>
<evidence type="ECO:0000313" key="3">
    <source>
        <dbReference type="EMBL" id="MDN4163785.1"/>
    </source>
</evidence>